<feature type="transmembrane region" description="Helical" evidence="7">
    <location>
        <begin position="282"/>
        <end position="308"/>
    </location>
</feature>
<evidence type="ECO:0000256" key="6">
    <source>
        <dbReference type="ARBA" id="ARBA00023136"/>
    </source>
</evidence>
<protein>
    <submittedName>
        <fullName evidence="9">DHA2 family efflux MFS transporter permease subunit</fullName>
    </submittedName>
</protein>
<keyword evidence="2" id="KW-0813">Transport</keyword>
<sequence length="479" mass="48731">MSTTVAPTAGPQEREVGRPSWAALAVLLAGIFITTLDFFIVNVALPATQADLHASSSQIQFIVAGYGLALAAGLITAGRLGDLYGRRRLFGAGMALFTLASLACGIAPNAGILVGARVVQGLAAALLMPQVLAIINTVYTGELQAKAFNAFGLAIGFGGVFGQLIGGVLIDADIAGMGWRSIFLINVPVGAVAVLLTPRLIPESKAAAGARLDLVGTVLVALGLVAIVLPLVQGRQQGWPEWTWLCLAAAVPLLGGFIYSQHRLGVRGGSPLIQLSLFRQRAFSAGMATSLVYSMMMASFFLVLALYLQNGRGLTALNSGLIFLPLGIGYFVASATSGKVAQLLGRQVLALGAAVVALGYALLAVTADEIGAHGSVGWLIPGLLISGAGMGFVMAPLPAIVLAGVEPEAAAAASGVLSTSQQAGGAIGVAIIGVVFYNALDAHRAAGGFPHAFGLGLELLIGLGVLVVALVQLLPRTAE</sequence>
<dbReference type="Proteomes" id="UP000733379">
    <property type="component" value="Unassembled WGS sequence"/>
</dbReference>
<accession>A0ABS6AW35</accession>
<dbReference type="PROSITE" id="PS50850">
    <property type="entry name" value="MFS"/>
    <property type="match status" value="1"/>
</dbReference>
<dbReference type="PANTHER" id="PTHR42718">
    <property type="entry name" value="MAJOR FACILITATOR SUPERFAMILY MULTIDRUG TRANSPORTER MFSC"/>
    <property type="match status" value="1"/>
</dbReference>
<dbReference type="CDD" id="cd17321">
    <property type="entry name" value="MFS_MMR_MDR_like"/>
    <property type="match status" value="1"/>
</dbReference>
<feature type="transmembrane region" description="Helical" evidence="7">
    <location>
        <begin position="348"/>
        <end position="366"/>
    </location>
</feature>
<dbReference type="Gene3D" id="1.20.1720.10">
    <property type="entry name" value="Multidrug resistance protein D"/>
    <property type="match status" value="1"/>
</dbReference>
<evidence type="ECO:0000256" key="4">
    <source>
        <dbReference type="ARBA" id="ARBA00022692"/>
    </source>
</evidence>
<dbReference type="InterPro" id="IPR020846">
    <property type="entry name" value="MFS_dom"/>
</dbReference>
<feature type="transmembrane region" description="Helical" evidence="7">
    <location>
        <begin position="314"/>
        <end position="336"/>
    </location>
</feature>
<evidence type="ECO:0000313" key="10">
    <source>
        <dbReference type="Proteomes" id="UP000733379"/>
    </source>
</evidence>
<dbReference type="InterPro" id="IPR036259">
    <property type="entry name" value="MFS_trans_sf"/>
</dbReference>
<feature type="transmembrane region" description="Helical" evidence="7">
    <location>
        <begin position="57"/>
        <end position="77"/>
    </location>
</feature>
<evidence type="ECO:0000256" key="7">
    <source>
        <dbReference type="SAM" id="Phobius"/>
    </source>
</evidence>
<feature type="transmembrane region" description="Helical" evidence="7">
    <location>
        <begin position="182"/>
        <end position="200"/>
    </location>
</feature>
<dbReference type="RefSeq" id="WP_215917116.1">
    <property type="nucleotide sequence ID" value="NZ_JAHKNI010000003.1"/>
</dbReference>
<feature type="transmembrane region" description="Helical" evidence="7">
    <location>
        <begin position="212"/>
        <end position="230"/>
    </location>
</feature>
<dbReference type="InterPro" id="IPR004638">
    <property type="entry name" value="EmrB-like"/>
</dbReference>
<feature type="transmembrane region" description="Helical" evidence="7">
    <location>
        <begin position="378"/>
        <end position="402"/>
    </location>
</feature>
<dbReference type="EMBL" id="JAHKNI010000003">
    <property type="protein sequence ID" value="MBU3062247.1"/>
    <property type="molecule type" value="Genomic_DNA"/>
</dbReference>
<reference evidence="9 10" key="1">
    <citation type="submission" date="2021-06" db="EMBL/GenBank/DDBJ databases">
        <title>Actinomycetes sequencing.</title>
        <authorList>
            <person name="Shan Q."/>
        </authorList>
    </citation>
    <scope>NUCLEOTIDE SEQUENCE [LARGE SCALE GENOMIC DNA]</scope>
    <source>
        <strain evidence="9 10">NEAU-G5</strain>
    </source>
</reference>
<keyword evidence="3" id="KW-1003">Cell membrane</keyword>
<keyword evidence="4 7" id="KW-0812">Transmembrane</keyword>
<proteinExistence type="predicted"/>
<evidence type="ECO:0000313" key="9">
    <source>
        <dbReference type="EMBL" id="MBU3062247.1"/>
    </source>
</evidence>
<gene>
    <name evidence="9" type="ORF">KO481_12010</name>
</gene>
<feature type="transmembrane region" description="Helical" evidence="7">
    <location>
        <begin position="21"/>
        <end position="45"/>
    </location>
</feature>
<evidence type="ECO:0000256" key="2">
    <source>
        <dbReference type="ARBA" id="ARBA00022448"/>
    </source>
</evidence>
<feature type="transmembrane region" description="Helical" evidence="7">
    <location>
        <begin position="452"/>
        <end position="474"/>
    </location>
</feature>
<name>A0ABS6AW35_9NOCA</name>
<dbReference type="Pfam" id="PF07690">
    <property type="entry name" value="MFS_1"/>
    <property type="match status" value="1"/>
</dbReference>
<keyword evidence="6 7" id="KW-0472">Membrane</keyword>
<keyword evidence="10" id="KW-1185">Reference proteome</keyword>
<evidence type="ECO:0000256" key="1">
    <source>
        <dbReference type="ARBA" id="ARBA00004651"/>
    </source>
</evidence>
<dbReference type="NCBIfam" id="TIGR00711">
    <property type="entry name" value="efflux_EmrB"/>
    <property type="match status" value="1"/>
</dbReference>
<feature type="transmembrane region" description="Helical" evidence="7">
    <location>
        <begin position="151"/>
        <end position="170"/>
    </location>
</feature>
<dbReference type="InterPro" id="IPR011701">
    <property type="entry name" value="MFS"/>
</dbReference>
<dbReference type="PANTHER" id="PTHR42718:SF39">
    <property type="entry name" value="ACTINORHODIN TRANSPORTER-RELATED"/>
    <property type="match status" value="1"/>
</dbReference>
<keyword evidence="5 7" id="KW-1133">Transmembrane helix</keyword>
<feature type="transmembrane region" description="Helical" evidence="7">
    <location>
        <begin position="89"/>
        <end position="112"/>
    </location>
</feature>
<evidence type="ECO:0000259" key="8">
    <source>
        <dbReference type="PROSITE" id="PS50850"/>
    </source>
</evidence>
<feature type="transmembrane region" description="Helical" evidence="7">
    <location>
        <begin position="423"/>
        <end position="440"/>
    </location>
</feature>
<comment type="subcellular location">
    <subcellularLocation>
        <location evidence="1">Cell membrane</location>
        <topology evidence="1">Multi-pass membrane protein</topology>
    </subcellularLocation>
</comment>
<evidence type="ECO:0000256" key="5">
    <source>
        <dbReference type="ARBA" id="ARBA00022989"/>
    </source>
</evidence>
<comment type="caution">
    <text evidence="9">The sequence shown here is derived from an EMBL/GenBank/DDBJ whole genome shotgun (WGS) entry which is preliminary data.</text>
</comment>
<feature type="domain" description="Major facilitator superfamily (MFS) profile" evidence="8">
    <location>
        <begin position="23"/>
        <end position="479"/>
    </location>
</feature>
<evidence type="ECO:0000256" key="3">
    <source>
        <dbReference type="ARBA" id="ARBA00022475"/>
    </source>
</evidence>
<dbReference type="SUPFAM" id="SSF103473">
    <property type="entry name" value="MFS general substrate transporter"/>
    <property type="match status" value="1"/>
</dbReference>
<feature type="transmembrane region" description="Helical" evidence="7">
    <location>
        <begin position="118"/>
        <end position="139"/>
    </location>
</feature>
<feature type="transmembrane region" description="Helical" evidence="7">
    <location>
        <begin position="242"/>
        <end position="261"/>
    </location>
</feature>
<dbReference type="Gene3D" id="1.20.1250.20">
    <property type="entry name" value="MFS general substrate transporter like domains"/>
    <property type="match status" value="1"/>
</dbReference>
<organism evidence="9 10">
    <name type="scientific">Nocardia albiluteola</name>
    <dbReference type="NCBI Taxonomy" id="2842303"/>
    <lineage>
        <taxon>Bacteria</taxon>
        <taxon>Bacillati</taxon>
        <taxon>Actinomycetota</taxon>
        <taxon>Actinomycetes</taxon>
        <taxon>Mycobacteriales</taxon>
        <taxon>Nocardiaceae</taxon>
        <taxon>Nocardia</taxon>
    </lineage>
</organism>